<evidence type="ECO:0000313" key="2">
    <source>
        <dbReference type="Proteomes" id="UP001530400"/>
    </source>
</evidence>
<evidence type="ECO:0000313" key="1">
    <source>
        <dbReference type="EMBL" id="KAL3779088.1"/>
    </source>
</evidence>
<accession>A0ABD3NUH2</accession>
<dbReference type="EMBL" id="JALLPJ020000955">
    <property type="protein sequence ID" value="KAL3779088.1"/>
    <property type="molecule type" value="Genomic_DNA"/>
</dbReference>
<proteinExistence type="predicted"/>
<protein>
    <submittedName>
        <fullName evidence="1">Uncharacterized protein</fullName>
    </submittedName>
</protein>
<gene>
    <name evidence="1" type="ORF">ACHAWO_003791</name>
</gene>
<dbReference type="AlphaFoldDB" id="A0ABD3NUH2"/>
<comment type="caution">
    <text evidence="1">The sequence shown here is derived from an EMBL/GenBank/DDBJ whole genome shotgun (WGS) entry which is preliminary data.</text>
</comment>
<dbReference type="Proteomes" id="UP001530400">
    <property type="component" value="Unassembled WGS sequence"/>
</dbReference>
<reference evidence="1 2" key="1">
    <citation type="submission" date="2024-10" db="EMBL/GenBank/DDBJ databases">
        <title>Updated reference genomes for cyclostephanoid diatoms.</title>
        <authorList>
            <person name="Roberts W.R."/>
            <person name="Alverson A.J."/>
        </authorList>
    </citation>
    <scope>NUCLEOTIDE SEQUENCE [LARGE SCALE GENOMIC DNA]</scope>
    <source>
        <strain evidence="1 2">AJA010-31</strain>
    </source>
</reference>
<keyword evidence="2" id="KW-1185">Reference proteome</keyword>
<name>A0ABD3NUH2_9STRA</name>
<sequence length="67" mass="7642">MEELKLQKANGSKVSSFSKQDEAEVIKAQAVARTWYNLIHSCVSDDVKETIKKYTSDVGDVKTWMQF</sequence>
<organism evidence="1 2">
    <name type="scientific">Cyclotella atomus</name>
    <dbReference type="NCBI Taxonomy" id="382360"/>
    <lineage>
        <taxon>Eukaryota</taxon>
        <taxon>Sar</taxon>
        <taxon>Stramenopiles</taxon>
        <taxon>Ochrophyta</taxon>
        <taxon>Bacillariophyta</taxon>
        <taxon>Coscinodiscophyceae</taxon>
        <taxon>Thalassiosirophycidae</taxon>
        <taxon>Stephanodiscales</taxon>
        <taxon>Stephanodiscaceae</taxon>
        <taxon>Cyclotella</taxon>
    </lineage>
</organism>